<dbReference type="InterPro" id="IPR002782">
    <property type="entry name" value="Mut7-C_RNAse_dom"/>
</dbReference>
<sequence length="160" mass="17953">MKALPRFLCDEMLGHLCRYLRAAGYDALLAQNGASDAELLQQCHADGRHFLTQDTLIREHKAARGVALILPTGTLNHLAALLAHHYRLDWLSHSFTRCLVDNTPLVPADDAAIARAPPDALRPEEQLLHCPTCARIYWRGSHYKRMRAKLVAWQAAKTNP</sequence>
<dbReference type="Pfam" id="PF01927">
    <property type="entry name" value="Mut7-C"/>
    <property type="match status" value="1"/>
</dbReference>
<organism evidence="2">
    <name type="scientific">mine drainage metagenome</name>
    <dbReference type="NCBI Taxonomy" id="410659"/>
    <lineage>
        <taxon>unclassified sequences</taxon>
        <taxon>metagenomes</taxon>
        <taxon>ecological metagenomes</taxon>
    </lineage>
</organism>
<accession>A0A1J5R764</accession>
<protein>
    <recommendedName>
        <fullName evidence="1">Mut7-C RNAse domain-containing protein</fullName>
    </recommendedName>
</protein>
<evidence type="ECO:0000259" key="1">
    <source>
        <dbReference type="Pfam" id="PF01927"/>
    </source>
</evidence>
<evidence type="ECO:0000313" key="2">
    <source>
        <dbReference type="EMBL" id="OIQ91832.1"/>
    </source>
</evidence>
<gene>
    <name evidence="2" type="ORF">GALL_262030</name>
</gene>
<dbReference type="AlphaFoldDB" id="A0A1J5R764"/>
<dbReference type="EMBL" id="MLJW01000247">
    <property type="protein sequence ID" value="OIQ91832.1"/>
    <property type="molecule type" value="Genomic_DNA"/>
</dbReference>
<reference evidence="2" key="1">
    <citation type="submission" date="2016-10" db="EMBL/GenBank/DDBJ databases">
        <title>Sequence of Gallionella enrichment culture.</title>
        <authorList>
            <person name="Poehlein A."/>
            <person name="Muehling M."/>
            <person name="Daniel R."/>
        </authorList>
    </citation>
    <scope>NUCLEOTIDE SEQUENCE</scope>
</reference>
<name>A0A1J5R764_9ZZZZ</name>
<feature type="domain" description="Mut7-C RNAse" evidence="1">
    <location>
        <begin position="5"/>
        <end position="149"/>
    </location>
</feature>
<comment type="caution">
    <text evidence="2">The sequence shown here is derived from an EMBL/GenBank/DDBJ whole genome shotgun (WGS) entry which is preliminary data.</text>
</comment>
<dbReference type="PANTHER" id="PTHR39081:SF1">
    <property type="entry name" value="MUT7-C RNASE DOMAIN-CONTAINING PROTEIN"/>
    <property type="match status" value="1"/>
</dbReference>
<proteinExistence type="predicted"/>
<dbReference type="PANTHER" id="PTHR39081">
    <property type="entry name" value="MUT7-C DOMAIN-CONTAINING PROTEIN"/>
    <property type="match status" value="1"/>
</dbReference>